<comment type="similarity">
    <text evidence="8">Belongs to the TRAP transporter small permease family.</text>
</comment>
<feature type="domain" description="Tripartite ATP-independent periplasmic transporters DctQ component" evidence="10">
    <location>
        <begin position="28"/>
        <end position="159"/>
    </location>
</feature>
<comment type="subcellular location">
    <subcellularLocation>
        <location evidence="1">Cell inner membrane</location>
        <topology evidence="1">Multi-pass membrane protein</topology>
    </subcellularLocation>
</comment>
<dbReference type="OrthoDB" id="63744at2"/>
<evidence type="ECO:0000256" key="2">
    <source>
        <dbReference type="ARBA" id="ARBA00022448"/>
    </source>
</evidence>
<reference evidence="12" key="1">
    <citation type="submission" date="2016-10" db="EMBL/GenBank/DDBJ databases">
        <authorList>
            <person name="Varghese N."/>
            <person name="Submissions S."/>
        </authorList>
    </citation>
    <scope>NUCLEOTIDE SEQUENCE [LARGE SCALE GENOMIC DNA]</scope>
    <source>
        <strain evidence="12">B48,IBRC-M 10115,DSM 25386,CECT 8001</strain>
    </source>
</reference>
<evidence type="ECO:0000256" key="6">
    <source>
        <dbReference type="ARBA" id="ARBA00022989"/>
    </source>
</evidence>
<evidence type="ECO:0000256" key="7">
    <source>
        <dbReference type="ARBA" id="ARBA00023136"/>
    </source>
</evidence>
<evidence type="ECO:0000256" key="3">
    <source>
        <dbReference type="ARBA" id="ARBA00022475"/>
    </source>
</evidence>
<evidence type="ECO:0000256" key="1">
    <source>
        <dbReference type="ARBA" id="ARBA00004429"/>
    </source>
</evidence>
<dbReference type="STRING" id="930146.SAMN05192533_1164"/>
<keyword evidence="3" id="KW-1003">Cell membrane</keyword>
<evidence type="ECO:0000313" key="12">
    <source>
        <dbReference type="Proteomes" id="UP000198553"/>
    </source>
</evidence>
<evidence type="ECO:0000256" key="8">
    <source>
        <dbReference type="ARBA" id="ARBA00038436"/>
    </source>
</evidence>
<feature type="transmembrane region" description="Helical" evidence="9">
    <location>
        <begin position="51"/>
        <end position="68"/>
    </location>
</feature>
<gene>
    <name evidence="11" type="ORF">SAMN05192533_1164</name>
</gene>
<evidence type="ECO:0000256" key="5">
    <source>
        <dbReference type="ARBA" id="ARBA00022692"/>
    </source>
</evidence>
<sequence>MVKKFINIIETLGEWAGKIASWFILILIFSLVYEVASRHLFNKPTFWSYDISYMLGGSAAFLGMAWVMKNKQHIRVDLFYERLSERNQAILEICLTLALFFPLVLVGFTNSLDAAIASFLRQETAATGSWRPPIFPIRLVIPISLGLLFLQGVADTIRNIYQLLGRRI</sequence>
<dbReference type="Pfam" id="PF04290">
    <property type="entry name" value="DctQ"/>
    <property type="match status" value="1"/>
</dbReference>
<evidence type="ECO:0000256" key="4">
    <source>
        <dbReference type="ARBA" id="ARBA00022519"/>
    </source>
</evidence>
<dbReference type="GO" id="GO:0005886">
    <property type="term" value="C:plasma membrane"/>
    <property type="evidence" value="ECO:0007669"/>
    <property type="project" value="UniProtKB-SubCell"/>
</dbReference>
<proteinExistence type="inferred from homology"/>
<feature type="transmembrane region" description="Helical" evidence="9">
    <location>
        <begin position="139"/>
        <end position="157"/>
    </location>
</feature>
<protein>
    <submittedName>
        <fullName evidence="11">TRAP-type mannitol/chloroaromatic compound transport system, small permease component</fullName>
    </submittedName>
</protein>
<keyword evidence="12" id="KW-1185">Reference proteome</keyword>
<evidence type="ECO:0000256" key="9">
    <source>
        <dbReference type="SAM" id="Phobius"/>
    </source>
</evidence>
<evidence type="ECO:0000259" key="10">
    <source>
        <dbReference type="Pfam" id="PF04290"/>
    </source>
</evidence>
<dbReference type="Proteomes" id="UP000198553">
    <property type="component" value="Unassembled WGS sequence"/>
</dbReference>
<dbReference type="InterPro" id="IPR055348">
    <property type="entry name" value="DctQ"/>
</dbReference>
<evidence type="ECO:0000313" key="11">
    <source>
        <dbReference type="EMBL" id="SEN61440.1"/>
    </source>
</evidence>
<accession>A0A1H8HYD5</accession>
<dbReference type="EMBL" id="FOBW01000016">
    <property type="protein sequence ID" value="SEN61440.1"/>
    <property type="molecule type" value="Genomic_DNA"/>
</dbReference>
<keyword evidence="7 9" id="KW-0472">Membrane</keyword>
<feature type="transmembrane region" description="Helical" evidence="9">
    <location>
        <begin position="89"/>
        <end position="108"/>
    </location>
</feature>
<dbReference type="PANTHER" id="PTHR35011:SF4">
    <property type="entry name" value="SLL1102 PROTEIN"/>
    <property type="match status" value="1"/>
</dbReference>
<keyword evidence="2" id="KW-0813">Transport</keyword>
<feature type="transmembrane region" description="Helical" evidence="9">
    <location>
        <begin position="12"/>
        <end position="31"/>
    </location>
</feature>
<dbReference type="PANTHER" id="PTHR35011">
    <property type="entry name" value="2,3-DIKETO-L-GULONATE TRAP TRANSPORTER SMALL PERMEASE PROTEIN YIAM"/>
    <property type="match status" value="1"/>
</dbReference>
<dbReference type="InterPro" id="IPR007387">
    <property type="entry name" value="TRAP_DctQ"/>
</dbReference>
<keyword evidence="5 9" id="KW-0812">Transmembrane</keyword>
<organism evidence="11 12">
    <name type="scientific">Mesobacillus persicus</name>
    <dbReference type="NCBI Taxonomy" id="930146"/>
    <lineage>
        <taxon>Bacteria</taxon>
        <taxon>Bacillati</taxon>
        <taxon>Bacillota</taxon>
        <taxon>Bacilli</taxon>
        <taxon>Bacillales</taxon>
        <taxon>Bacillaceae</taxon>
        <taxon>Mesobacillus</taxon>
    </lineage>
</organism>
<dbReference type="AlphaFoldDB" id="A0A1H8HYD5"/>
<name>A0A1H8HYD5_9BACI</name>
<keyword evidence="4" id="KW-0997">Cell inner membrane</keyword>
<keyword evidence="6 9" id="KW-1133">Transmembrane helix</keyword>
<dbReference type="RefSeq" id="WP_090749141.1">
    <property type="nucleotide sequence ID" value="NZ_FOBW01000016.1"/>
</dbReference>